<name>A0AA85JYC6_TRIRE</name>
<comment type="similarity">
    <text evidence="1">Belongs to the aldolase class II family. Adducin subfamily.</text>
</comment>
<dbReference type="WBParaSite" id="TREG1_49730.2">
    <property type="protein sequence ID" value="TREG1_49730.2"/>
    <property type="gene ID" value="TREG1_49730"/>
</dbReference>
<dbReference type="InterPro" id="IPR051017">
    <property type="entry name" value="Aldolase-II_Adducin_sf"/>
</dbReference>
<dbReference type="SUPFAM" id="SSF53639">
    <property type="entry name" value="AraD/HMP-PK domain-like"/>
    <property type="match status" value="1"/>
</dbReference>
<evidence type="ECO:0000259" key="3">
    <source>
        <dbReference type="SMART" id="SM01007"/>
    </source>
</evidence>
<dbReference type="SMART" id="SM01007">
    <property type="entry name" value="Aldolase_II"/>
    <property type="match status" value="1"/>
</dbReference>
<evidence type="ECO:0000313" key="4">
    <source>
        <dbReference type="Proteomes" id="UP000050795"/>
    </source>
</evidence>
<dbReference type="GO" id="GO:0005856">
    <property type="term" value="C:cytoskeleton"/>
    <property type="evidence" value="ECO:0007669"/>
    <property type="project" value="TreeGrafter"/>
</dbReference>
<dbReference type="Pfam" id="PF00596">
    <property type="entry name" value="Aldolase_II"/>
    <property type="match status" value="1"/>
</dbReference>
<accession>A0AA85JYC6</accession>
<dbReference type="PANTHER" id="PTHR10672:SF3">
    <property type="entry name" value="PROTEIN HU-LI TAI SHAO"/>
    <property type="match status" value="1"/>
</dbReference>
<feature type="region of interest" description="Disordered" evidence="2">
    <location>
        <begin position="293"/>
        <end position="323"/>
    </location>
</feature>
<reference evidence="4" key="1">
    <citation type="submission" date="2022-06" db="EMBL/GenBank/DDBJ databases">
        <authorList>
            <person name="Berger JAMES D."/>
            <person name="Berger JAMES D."/>
        </authorList>
    </citation>
    <scope>NUCLEOTIDE SEQUENCE [LARGE SCALE GENOMIC DNA]</scope>
</reference>
<proteinExistence type="inferred from homology"/>
<dbReference type="Gene3D" id="3.40.225.10">
    <property type="entry name" value="Class II aldolase/adducin N-terminal domain"/>
    <property type="match status" value="1"/>
</dbReference>
<feature type="region of interest" description="Disordered" evidence="2">
    <location>
        <begin position="1"/>
        <end position="52"/>
    </location>
</feature>
<organism evidence="4 5">
    <name type="scientific">Trichobilharzia regenti</name>
    <name type="common">Nasal bird schistosome</name>
    <dbReference type="NCBI Taxonomy" id="157069"/>
    <lineage>
        <taxon>Eukaryota</taxon>
        <taxon>Metazoa</taxon>
        <taxon>Spiralia</taxon>
        <taxon>Lophotrochozoa</taxon>
        <taxon>Platyhelminthes</taxon>
        <taxon>Trematoda</taxon>
        <taxon>Digenea</taxon>
        <taxon>Strigeidida</taxon>
        <taxon>Schistosomatoidea</taxon>
        <taxon>Schistosomatidae</taxon>
        <taxon>Trichobilharzia</taxon>
    </lineage>
</organism>
<dbReference type="Proteomes" id="UP000050795">
    <property type="component" value="Unassembled WGS sequence"/>
</dbReference>
<evidence type="ECO:0000256" key="2">
    <source>
        <dbReference type="SAM" id="MobiDB-lite"/>
    </source>
</evidence>
<evidence type="ECO:0000256" key="1">
    <source>
        <dbReference type="ARBA" id="ARBA00006274"/>
    </source>
</evidence>
<dbReference type="PANTHER" id="PTHR10672">
    <property type="entry name" value="ADDUCIN"/>
    <property type="match status" value="1"/>
</dbReference>
<dbReference type="GO" id="GO:0051015">
    <property type="term" value="F:actin filament binding"/>
    <property type="evidence" value="ECO:0007669"/>
    <property type="project" value="TreeGrafter"/>
</dbReference>
<dbReference type="InterPro" id="IPR036409">
    <property type="entry name" value="Aldolase_II/adducin_N_sf"/>
</dbReference>
<evidence type="ECO:0000313" key="5">
    <source>
        <dbReference type="WBParaSite" id="TREG1_49730.2"/>
    </source>
</evidence>
<dbReference type="GO" id="GO:0014069">
    <property type="term" value="C:postsynaptic density"/>
    <property type="evidence" value="ECO:0007669"/>
    <property type="project" value="TreeGrafter"/>
</dbReference>
<dbReference type="AlphaFoldDB" id="A0AA85JYC6"/>
<feature type="domain" description="Class II aldolase/adducin N-terminal" evidence="3">
    <location>
        <begin position="116"/>
        <end position="271"/>
    </location>
</feature>
<protein>
    <recommendedName>
        <fullName evidence="3">Class II aldolase/adducin N-terminal domain-containing protein</fullName>
    </recommendedName>
</protein>
<feature type="region of interest" description="Disordered" evidence="2">
    <location>
        <begin position="574"/>
        <end position="647"/>
    </location>
</feature>
<dbReference type="GO" id="GO:0005886">
    <property type="term" value="C:plasma membrane"/>
    <property type="evidence" value="ECO:0007669"/>
    <property type="project" value="UniProtKB-SubCell"/>
</dbReference>
<feature type="compositionally biased region" description="Polar residues" evidence="2">
    <location>
        <begin position="614"/>
        <end position="647"/>
    </location>
</feature>
<feature type="compositionally biased region" description="Polar residues" evidence="2">
    <location>
        <begin position="1"/>
        <end position="11"/>
    </location>
</feature>
<keyword evidence="4" id="KW-1185">Reference proteome</keyword>
<dbReference type="InterPro" id="IPR001303">
    <property type="entry name" value="Aldolase_II/adducin_N"/>
</dbReference>
<sequence>MTTDYSDNALSGLSDDDFSQNVKKGLSNHNTKEENTSTFNTNTSHFEHPGHKQGSALQQLSSLLGQTMRLENVADLKEVLKSVGTGCQRSLPTIPINDLRGEEAAAYHREDCVLRRSLAALYRLIDMRGWTHSIYNHISARCTTNPNHFLINPFGLLYHEIQASSLVKIDANGNIVDQGSSVLGVNKAGWTLHSALHSTRKDINCIIHVHLPDVIAVSCLRAGLLPVSPEAIELISNHGVRYHEYRAVAAASIPEAWYIVKRVITACQTQMRLMQLSDGASLLSDLKDSATRLADSKADHPEEEESDALNHQEKNDSALLNGKTSSDNGDHLYTNCIRLRKVVVLIFLTTNIGDINIDVNYCLPIWLEACSHSNTTNLDDNYSILVIKLHNKHLVLTIPFSNMETNSLFLMHLILLTIDYKLPISICMSEVSWTPEELEFEAEMRVLDSAGFRTGHVYRQPNLLRRAHPGSSWTGDTYGDQVTGADLLTTDFSNNEFSGVEDIAAAEAAGAEQVAKIVDHVRASRQKNVQRNQWLAKANEPSSHNGIVSSSMIASPREQLKMKNPVDYRPHPFASESPICMPVRRSDSGSTPTTTTDTERNFHSPTESLHGVSGYSTLNGSVSTSATATPSHNITPTKRFNDPSVNKSATLPANVQHMSKSFQQV</sequence>
<reference evidence="5" key="2">
    <citation type="submission" date="2023-11" db="UniProtKB">
        <authorList>
            <consortium name="WormBaseParasite"/>
        </authorList>
    </citation>
    <scope>IDENTIFICATION</scope>
</reference>